<feature type="compositionally biased region" description="Gly residues" evidence="6">
    <location>
        <begin position="530"/>
        <end position="543"/>
    </location>
</feature>
<feature type="transmembrane region" description="Helical" evidence="7">
    <location>
        <begin position="356"/>
        <end position="375"/>
    </location>
</feature>
<keyword evidence="10" id="KW-1185">Reference proteome</keyword>
<comment type="subcellular location">
    <subcellularLocation>
        <location evidence="1">Membrane</location>
        <topology evidence="1">Multi-pass membrane protein</topology>
    </subcellularLocation>
</comment>
<proteinExistence type="inferred from homology"/>
<reference evidence="9 10" key="1">
    <citation type="submission" date="2017-05" db="EMBL/GenBank/DDBJ databases">
        <title>Genome sequence for an aflatoxigenic pathogen of Argentinian peanut, Aspergillus arachidicola.</title>
        <authorList>
            <person name="Moore G."/>
            <person name="Beltz S.B."/>
            <person name="Mack B.M."/>
        </authorList>
    </citation>
    <scope>NUCLEOTIDE SEQUENCE [LARGE SCALE GENOMIC DNA]</scope>
    <source>
        <strain evidence="9 10">CBS 117610</strain>
    </source>
</reference>
<feature type="region of interest" description="Disordered" evidence="6">
    <location>
        <begin position="765"/>
        <end position="793"/>
    </location>
</feature>
<dbReference type="EMBL" id="NEXV01000494">
    <property type="protein sequence ID" value="PIG82739.1"/>
    <property type="molecule type" value="Genomic_DNA"/>
</dbReference>
<evidence type="ECO:0000256" key="5">
    <source>
        <dbReference type="ARBA" id="ARBA00038109"/>
    </source>
</evidence>
<dbReference type="SUPFAM" id="SSF81383">
    <property type="entry name" value="F-box domain"/>
    <property type="match status" value="1"/>
</dbReference>
<dbReference type="InterPro" id="IPR014844">
    <property type="entry name" value="PalH"/>
</dbReference>
<name>A0A2G7FQE7_9EURO</name>
<feature type="transmembrane region" description="Helical" evidence="7">
    <location>
        <begin position="395"/>
        <end position="418"/>
    </location>
</feature>
<feature type="compositionally biased region" description="Polar residues" evidence="6">
    <location>
        <begin position="882"/>
        <end position="902"/>
    </location>
</feature>
<dbReference type="GO" id="GO:0005886">
    <property type="term" value="C:plasma membrane"/>
    <property type="evidence" value="ECO:0007669"/>
    <property type="project" value="TreeGrafter"/>
</dbReference>
<feature type="region of interest" description="Disordered" evidence="6">
    <location>
        <begin position="514"/>
        <end position="596"/>
    </location>
</feature>
<evidence type="ECO:0000256" key="4">
    <source>
        <dbReference type="ARBA" id="ARBA00023136"/>
    </source>
</evidence>
<feature type="region of interest" description="Disordered" evidence="6">
    <location>
        <begin position="26"/>
        <end position="73"/>
    </location>
</feature>
<keyword evidence="4 7" id="KW-0472">Membrane</keyword>
<evidence type="ECO:0000256" key="3">
    <source>
        <dbReference type="ARBA" id="ARBA00022989"/>
    </source>
</evidence>
<feature type="compositionally biased region" description="Basic and acidic residues" evidence="6">
    <location>
        <begin position="857"/>
        <end position="871"/>
    </location>
</feature>
<evidence type="ECO:0000256" key="7">
    <source>
        <dbReference type="SAM" id="Phobius"/>
    </source>
</evidence>
<comment type="caution">
    <text evidence="9">The sequence shown here is derived from an EMBL/GenBank/DDBJ whole genome shotgun (WGS) entry which is preliminary data.</text>
</comment>
<feature type="compositionally biased region" description="Basic and acidic residues" evidence="6">
    <location>
        <begin position="708"/>
        <end position="721"/>
    </location>
</feature>
<feature type="region of interest" description="Disordered" evidence="6">
    <location>
        <begin position="649"/>
        <end position="672"/>
    </location>
</feature>
<feature type="domain" description="F-box" evidence="8">
    <location>
        <begin position="940"/>
        <end position="983"/>
    </location>
</feature>
<dbReference type="PANTHER" id="PTHR35779">
    <property type="entry name" value="PH-RESPONSE REGULATOR PROTEIN PALH/RIM21"/>
    <property type="match status" value="1"/>
</dbReference>
<feature type="transmembrane region" description="Helical" evidence="7">
    <location>
        <begin position="430"/>
        <end position="453"/>
    </location>
</feature>
<evidence type="ECO:0000256" key="2">
    <source>
        <dbReference type="ARBA" id="ARBA00022692"/>
    </source>
</evidence>
<keyword evidence="3 7" id="KW-1133">Transmembrane helix</keyword>
<evidence type="ECO:0000313" key="10">
    <source>
        <dbReference type="Proteomes" id="UP000231358"/>
    </source>
</evidence>
<dbReference type="Proteomes" id="UP000231358">
    <property type="component" value="Unassembled WGS sequence"/>
</dbReference>
<feature type="region of interest" description="Disordered" evidence="6">
    <location>
        <begin position="1511"/>
        <end position="1573"/>
    </location>
</feature>
<organism evidence="9 10">
    <name type="scientific">Aspergillus arachidicola</name>
    <dbReference type="NCBI Taxonomy" id="656916"/>
    <lineage>
        <taxon>Eukaryota</taxon>
        <taxon>Fungi</taxon>
        <taxon>Dikarya</taxon>
        <taxon>Ascomycota</taxon>
        <taxon>Pezizomycotina</taxon>
        <taxon>Eurotiomycetes</taxon>
        <taxon>Eurotiomycetidae</taxon>
        <taxon>Eurotiales</taxon>
        <taxon>Aspergillaceae</taxon>
        <taxon>Aspergillus</taxon>
        <taxon>Aspergillus subgen. Circumdati</taxon>
    </lineage>
</organism>
<keyword evidence="2 7" id="KW-0812">Transmembrane</keyword>
<evidence type="ECO:0000259" key="8">
    <source>
        <dbReference type="Pfam" id="PF12937"/>
    </source>
</evidence>
<feature type="transmembrane region" description="Helical" evidence="7">
    <location>
        <begin position="218"/>
        <end position="237"/>
    </location>
</feature>
<protein>
    <submittedName>
        <fullName evidence="9">pH signal transduction protein PalH</fullName>
    </submittedName>
</protein>
<dbReference type="STRING" id="656916.A0A2G7FQE7"/>
<dbReference type="Pfam" id="PF08733">
    <property type="entry name" value="PalH"/>
    <property type="match status" value="1"/>
</dbReference>
<dbReference type="InterPro" id="IPR001810">
    <property type="entry name" value="F-box_dom"/>
</dbReference>
<evidence type="ECO:0000256" key="1">
    <source>
        <dbReference type="ARBA" id="ARBA00004141"/>
    </source>
</evidence>
<accession>A0A2G7FQE7</accession>
<dbReference type="PANTHER" id="PTHR35779:SF1">
    <property type="entry name" value="PH-RESPONSE REGULATOR PROTEIN PALH_RIM21"/>
    <property type="match status" value="1"/>
</dbReference>
<gene>
    <name evidence="9" type="ORF">AARAC_006958</name>
</gene>
<evidence type="ECO:0000256" key="6">
    <source>
        <dbReference type="SAM" id="MobiDB-lite"/>
    </source>
</evidence>
<dbReference type="GO" id="GO:0071467">
    <property type="term" value="P:cellular response to pH"/>
    <property type="evidence" value="ECO:0007669"/>
    <property type="project" value="TreeGrafter"/>
</dbReference>
<sequence>MHRQLRLDTSVGGNQRYSFIETPLEMHASGLRNGQQQQEIPPSQSLTVSNPDTAPAQAAAEQEQPQRLPPLNEKAQYVRQEAVAPGNPGGPNPEEHPAISAPYADVVPQPVQQHDAVVPDYSYAVPPPNSPGPLPTKPYPETPAQVARIHTMTIAPDTNPLQSPQGSWRQFNIDEPAKPLSENAVFEPVCTSTATASRGPSPMLDTRDPFYASVTPQLYAIGCATVVSYLLVIILLITPRTFYVGGPGGGANFLGRHGMISGSYSGNSSVVGVGGRPWLQKVAALLVAISLTIATADSFKVAEDQYIHGYSDADALASEVIDGMEIRVIRVISSTFLWLAQVQTLIRLFPRHKEKVMIKWAGFALIVLDTIFSILDKFLVQSNTTRPRLYEDAIPALSYLFELALNLLYAAWVIFYSLSKHRFAFFHPKMRNICLVALLSLCAVLIPVVFFVLDIAKPEVAGWGTYIRWVGSAAASVVVWEWVERIEALERDERKDGILGREIFDGDEMLEVTPSEEVDWPRQNNRNDRGGGTGTSSGWGGMMGLTQRPLRTRVGHPGGRNRQTRADAQNPAISNDARHRGAARPTPPPAAVTPVSRADTTSAASTVYNVHYHPVSSPTPPVAMPHMEEENEADDYGDVAVKELETAVEEHRSNSAHERISAEQTREESPQIINVDDRWRTILNPFRRRRASLPKEVASAQAEEEQEDPSRDGDELYHGETSEQESSRPVVNRLFALNRKPRPGSGRQGSDTPLPVTVIPARRRGQHTWSPEWFTESSLLEPSPGQRPRPNRTDLPVRVIQPQARTAAPWATPNEGEFGYGDYELRYDPEAAALVGPGESHPYSQSTDNAYYDTNFDPERPSVAERHRPTQELDQSAPERLQSPQHPHPTNSLNDSQAITENSRPRDIIASGRRTMAAVNRNMFDASITTDRPRGASLMVLPLNLIASIISHLEDPGDLARLCRTCRVLNYMTLPQLYKSITLTSYDRIRYRGDQPEGMGSASPFSMGLNAIITRPYASLVRSLTLRGNWRESELEEHARIGRVTDSSMMLNIVVRAAIDKMKELESFSWELSTKMLETVYLGLAQQPKLTSLTIRFPSSRHPRPTIVIPPMPHLRRLKITDIDPLCYPDDISTLLWKSKKLQELNLQWSPRMREEQEPSVMVHDYFRKCISAKQPLRVKKIGLRNLYALHTEEFNLAFDQTIVEDVTILTNAKSDDCNFMNTFVDSTWPISPPHVVRIKSIRQDRFNRRHADFLGNFTGLERLYFVNPTPNPNDMRSPKHLEYPAPTPPFVDHNHNNPGSAPAYTPDTTPSCSPGLQASIRDAYLNNIIINHAATLRHLLLPSYWPLSSNTIARIVHSSPQLEQLAFATEFSSMETLGLLLPFLRNLVAVRLLVPTGATSSPQTPRPPKASLGRLSSCPAEDVFASALSLADIVEADDDILIEKFSESLADPQVFSQLRFFGFGWKAFELLDYYTIPAVPPSERTVESQSQSPADLVGEDVNGCREPYQNGLSHKDDGTGASSILTPAPICQTPPTGPAPRTSQAPSLLGKRRREHELNPGAPPKKGMSRENPIELSEFNPCLPTTLTNGRVWRRRVRRVGWDVVKRYEIWGLDTQEL</sequence>
<comment type="similarity">
    <text evidence="5">Belongs to the palH/RIM21 family.</text>
</comment>
<feature type="compositionally biased region" description="Low complexity" evidence="6">
    <location>
        <begin position="54"/>
        <end position="66"/>
    </location>
</feature>
<evidence type="ECO:0000313" key="9">
    <source>
        <dbReference type="EMBL" id="PIG82739.1"/>
    </source>
</evidence>
<feature type="region of interest" description="Disordered" evidence="6">
    <location>
        <begin position="834"/>
        <end position="907"/>
    </location>
</feature>
<feature type="region of interest" description="Disordered" evidence="6">
    <location>
        <begin position="693"/>
        <end position="731"/>
    </location>
</feature>
<dbReference type="Pfam" id="PF12937">
    <property type="entry name" value="F-box-like"/>
    <property type="match status" value="1"/>
</dbReference>
<dbReference type="InterPro" id="IPR036047">
    <property type="entry name" value="F-box-like_dom_sf"/>
</dbReference>
<feature type="compositionally biased region" description="Polar residues" evidence="6">
    <location>
        <begin position="32"/>
        <end position="52"/>
    </location>
</feature>